<feature type="region of interest" description="Disordered" evidence="1">
    <location>
        <begin position="144"/>
        <end position="168"/>
    </location>
</feature>
<feature type="transmembrane region" description="Helical" evidence="2">
    <location>
        <begin position="88"/>
        <end position="112"/>
    </location>
</feature>
<proteinExistence type="predicted"/>
<sequence>MARSSSTFIRISRDSQSLFSPLLPIPRLSETEPGILEPKPATSSQTPPRCHSSAEPFNLNGISDIAHGVKDATSPLTWALLKRVCSFLYIWIPRLSSVAVIAVVLAVIMWAARKYGNVSTSVVSNLVWLLRNVYSFQDTIPSLSSGSVSETPGTEAGATGTSAPASKPQVLPQTYGAPELGLVLLGINTSFEFVRRHTLMLVDTLPDTLFEVAKPSLRSEVEHLSGPRYEASRTWAETRHNWEVETLSFYRSIDWESEKLEEMVHIAALKSEWVISPAAAYRWWKQRWVEDVRERKDESSIEAPDTEGAQGRGFSCPTRSRGPSSSDSGGLQEGS</sequence>
<accession>A0A8H6JE67</accession>
<feature type="region of interest" description="Disordered" evidence="1">
    <location>
        <begin position="295"/>
        <end position="335"/>
    </location>
</feature>
<comment type="caution">
    <text evidence="3">The sequence shown here is derived from an EMBL/GenBank/DDBJ whole genome shotgun (WGS) entry which is preliminary data.</text>
</comment>
<dbReference type="AlphaFoldDB" id="A0A8H6JE67"/>
<name>A0A8H6JE67_9PEZI</name>
<feature type="compositionally biased region" description="Low complexity" evidence="1">
    <location>
        <begin position="149"/>
        <end position="166"/>
    </location>
</feature>
<dbReference type="Proteomes" id="UP000654918">
    <property type="component" value="Unassembled WGS sequence"/>
</dbReference>
<reference evidence="3" key="1">
    <citation type="journal article" date="2020" name="Phytopathology">
        <title>Genome Sequence Resources of Colletotrichum truncatum, C. plurivorum, C. musicola, and C. sojae: Four Species Pathogenic to Soybean (Glycine max).</title>
        <authorList>
            <person name="Rogerio F."/>
            <person name="Boufleur T.R."/>
            <person name="Ciampi-Guillardi M."/>
            <person name="Sukno S.A."/>
            <person name="Thon M.R."/>
            <person name="Massola Junior N.S."/>
            <person name="Baroncelli R."/>
        </authorList>
    </citation>
    <scope>NUCLEOTIDE SEQUENCE</scope>
    <source>
        <strain evidence="3">LFN00145</strain>
    </source>
</reference>
<organism evidence="3 4">
    <name type="scientific">Colletotrichum plurivorum</name>
    <dbReference type="NCBI Taxonomy" id="2175906"/>
    <lineage>
        <taxon>Eukaryota</taxon>
        <taxon>Fungi</taxon>
        <taxon>Dikarya</taxon>
        <taxon>Ascomycota</taxon>
        <taxon>Pezizomycotina</taxon>
        <taxon>Sordariomycetes</taxon>
        <taxon>Hypocreomycetidae</taxon>
        <taxon>Glomerellales</taxon>
        <taxon>Glomerellaceae</taxon>
        <taxon>Colletotrichum</taxon>
        <taxon>Colletotrichum orchidearum species complex</taxon>
    </lineage>
</organism>
<protein>
    <submittedName>
        <fullName evidence="3">Uncharacterized protein</fullName>
    </submittedName>
</protein>
<keyword evidence="4" id="KW-1185">Reference proteome</keyword>
<evidence type="ECO:0000313" key="3">
    <source>
        <dbReference type="EMBL" id="KAF6811480.1"/>
    </source>
</evidence>
<keyword evidence="2" id="KW-0812">Transmembrane</keyword>
<evidence type="ECO:0000256" key="1">
    <source>
        <dbReference type="SAM" id="MobiDB-lite"/>
    </source>
</evidence>
<evidence type="ECO:0000256" key="2">
    <source>
        <dbReference type="SAM" id="Phobius"/>
    </source>
</evidence>
<evidence type="ECO:0000313" key="4">
    <source>
        <dbReference type="Proteomes" id="UP000654918"/>
    </source>
</evidence>
<gene>
    <name evidence="3" type="ORF">CPLU01_15113</name>
</gene>
<dbReference type="EMBL" id="WIGO01000463">
    <property type="protein sequence ID" value="KAF6811480.1"/>
    <property type="molecule type" value="Genomic_DNA"/>
</dbReference>
<feature type="compositionally biased region" description="Low complexity" evidence="1">
    <location>
        <begin position="319"/>
        <end position="335"/>
    </location>
</feature>
<keyword evidence="2" id="KW-0472">Membrane</keyword>
<keyword evidence="2" id="KW-1133">Transmembrane helix</keyword>